<dbReference type="RefSeq" id="WP_369017380.1">
    <property type="nucleotide sequence ID" value="NZ_CP121689.1"/>
</dbReference>
<proteinExistence type="predicted"/>
<feature type="domain" description="Alanine racemase N-terminal" evidence="4">
    <location>
        <begin position="8"/>
        <end position="226"/>
    </location>
</feature>
<dbReference type="InterPro" id="IPR029066">
    <property type="entry name" value="PLP-binding_barrel"/>
</dbReference>
<evidence type="ECO:0000259" key="4">
    <source>
        <dbReference type="Pfam" id="PF01168"/>
    </source>
</evidence>
<keyword evidence="2" id="KW-0663">Pyridoxal phosphate</keyword>
<dbReference type="Gene3D" id="3.20.20.10">
    <property type="entry name" value="Alanine racemase"/>
    <property type="match status" value="1"/>
</dbReference>
<evidence type="ECO:0000256" key="1">
    <source>
        <dbReference type="ARBA" id="ARBA00001933"/>
    </source>
</evidence>
<dbReference type="PANTHER" id="PTHR30511:SF3">
    <property type="entry name" value="LYSINE RACEMASE"/>
    <property type="match status" value="1"/>
</dbReference>
<dbReference type="InterPro" id="IPR001608">
    <property type="entry name" value="Ala_racemase_N"/>
</dbReference>
<sequence>MHYPLLKIHTQAIRHNIRAILQKLNQWQLRAVAITKGFCADLPLVKLFLEEGITCFGDSNPGNLLKIKHTFSTRNSDLQLYLIRLPMSSEIQLIVDNNIVPFVSNFESLQLLNHAAYKVGKFQKVILAVEGGDAREGFLEEEILGNFNFKALKYVDIVGLGTTLACLNGVLPDLDIVTRLVALKKQLEEKLDKELTLSVGGTTFLELWEGEPLPRGVDEIRMGEAFLFGHDISRKKAFSWLNQDAFEVVAEIVEVKRKQPLWGKARGFDAFGKTSAFLLSGEEKERALVAIGKQDVDENQLYPEDKNVTIIGATSNYLVLDVSKSSQNYKPGDTLSFRAGYGAVLRAFLSPYVSKIYF</sequence>
<name>A0ABZ2Y8B3_9BACT</name>
<accession>A0ABZ2Y8B3</accession>
<dbReference type="InterPro" id="IPR000821">
    <property type="entry name" value="Ala_racemase"/>
</dbReference>
<evidence type="ECO:0000313" key="5">
    <source>
        <dbReference type="EMBL" id="WZL75234.1"/>
    </source>
</evidence>
<dbReference type="Pfam" id="PF01168">
    <property type="entry name" value="Ala_racemase_N"/>
    <property type="match status" value="1"/>
</dbReference>
<reference evidence="5 6" key="1">
    <citation type="submission" date="2023-03" db="EMBL/GenBank/DDBJ databases">
        <title>Novel Species.</title>
        <authorList>
            <person name="Ma S."/>
        </authorList>
    </citation>
    <scope>NUCLEOTIDE SEQUENCE [LARGE SCALE GENOMIC DNA]</scope>
    <source>
        <strain evidence="5 6">B11</strain>
    </source>
</reference>
<dbReference type="EMBL" id="CP121689">
    <property type="protein sequence ID" value="WZL75234.1"/>
    <property type="molecule type" value="Genomic_DNA"/>
</dbReference>
<dbReference type="GO" id="GO:0008784">
    <property type="term" value="F:alanine racemase activity"/>
    <property type="evidence" value="ECO:0007669"/>
    <property type="project" value="UniProtKB-EC"/>
</dbReference>
<protein>
    <submittedName>
        <fullName evidence="5">Alanine racemase</fullName>
        <ecNumber evidence="5">5.1.1.1</ecNumber>
    </submittedName>
</protein>
<dbReference type="SUPFAM" id="SSF51419">
    <property type="entry name" value="PLP-binding barrel"/>
    <property type="match status" value="1"/>
</dbReference>
<dbReference type="PANTHER" id="PTHR30511">
    <property type="entry name" value="ALANINE RACEMASE"/>
    <property type="match status" value="1"/>
</dbReference>
<organism evidence="5 6">
    <name type="scientific">Thermatribacter velox</name>
    <dbReference type="NCBI Taxonomy" id="3039681"/>
    <lineage>
        <taxon>Bacteria</taxon>
        <taxon>Pseudomonadati</taxon>
        <taxon>Atribacterota</taxon>
        <taxon>Atribacteria</taxon>
        <taxon>Atribacterales</taxon>
        <taxon>Thermatribacteraceae</taxon>
        <taxon>Thermatribacter</taxon>
    </lineage>
</organism>
<keyword evidence="6" id="KW-1185">Reference proteome</keyword>
<evidence type="ECO:0000313" key="6">
    <source>
        <dbReference type="Proteomes" id="UP001461341"/>
    </source>
</evidence>
<evidence type="ECO:0000256" key="2">
    <source>
        <dbReference type="ARBA" id="ARBA00022898"/>
    </source>
</evidence>
<dbReference type="EC" id="5.1.1.1" evidence="5"/>
<dbReference type="Proteomes" id="UP001461341">
    <property type="component" value="Chromosome"/>
</dbReference>
<evidence type="ECO:0000256" key="3">
    <source>
        <dbReference type="ARBA" id="ARBA00023235"/>
    </source>
</evidence>
<gene>
    <name evidence="5" type="ORF">QBE54_06425</name>
</gene>
<keyword evidence="3 5" id="KW-0413">Isomerase</keyword>
<comment type="cofactor">
    <cofactor evidence="1">
        <name>pyridoxal 5'-phosphate</name>
        <dbReference type="ChEBI" id="CHEBI:597326"/>
    </cofactor>
</comment>